<dbReference type="InterPro" id="IPR050466">
    <property type="entry name" value="Carboxylest/Gibb_receptor"/>
</dbReference>
<name>A0ABR4PQ57_9HELO</name>
<dbReference type="Proteomes" id="UP001629113">
    <property type="component" value="Unassembled WGS sequence"/>
</dbReference>
<dbReference type="EMBL" id="JBFCZG010000003">
    <property type="protein sequence ID" value="KAL3425242.1"/>
    <property type="molecule type" value="Genomic_DNA"/>
</dbReference>
<gene>
    <name evidence="2" type="ORF">PVAG01_04523</name>
</gene>
<dbReference type="Pfam" id="PF07859">
    <property type="entry name" value="Abhydrolase_3"/>
    <property type="match status" value="1"/>
</dbReference>
<sequence>MASAEVITVIRPQDKTIHSLHEKQNQIPRKFLPGLDPEWIDLWTEHGSKIIPASPDVFKIQDWKVPVSKPKGSIVCRVYTPEGQGPFPVHMNMHGGGWVLGGLNSEQAWCRQVCNNVEMVVVDVEYRLAPEYRFPVAIFDCWECLSWILENSTTLNIDPESVSIGGLSAGGQMAAVLAHFARDKGIKLKLQLLTVPATDMRYCPIVVDGDLDVEACQYESVKFCADAPWGPVGRESWFLNYFIGTESCTRDGILHDWMMTPVLAPNFKSLAPAFIVTAEFDVERDEGEYYGRLMSEAGNPVQIKRYLGVPHAFAHYNCPTKGLSKAHEYVRDTCLVLKEAHQNL</sequence>
<evidence type="ECO:0000313" key="3">
    <source>
        <dbReference type="Proteomes" id="UP001629113"/>
    </source>
</evidence>
<dbReference type="PANTHER" id="PTHR23024">
    <property type="entry name" value="ARYLACETAMIDE DEACETYLASE"/>
    <property type="match status" value="1"/>
</dbReference>
<evidence type="ECO:0000313" key="2">
    <source>
        <dbReference type="EMBL" id="KAL3425242.1"/>
    </source>
</evidence>
<comment type="caution">
    <text evidence="2">The sequence shown here is derived from an EMBL/GenBank/DDBJ whole genome shotgun (WGS) entry which is preliminary data.</text>
</comment>
<protein>
    <recommendedName>
        <fullName evidence="1">Alpha/beta hydrolase fold-3 domain-containing protein</fullName>
    </recommendedName>
</protein>
<proteinExistence type="predicted"/>
<dbReference type="PANTHER" id="PTHR23024:SF24">
    <property type="entry name" value="ALPHA_BETA HYDROLASE FOLD-3 DOMAIN-CONTAINING PROTEIN"/>
    <property type="match status" value="1"/>
</dbReference>
<evidence type="ECO:0000259" key="1">
    <source>
        <dbReference type="Pfam" id="PF07859"/>
    </source>
</evidence>
<dbReference type="InterPro" id="IPR029058">
    <property type="entry name" value="AB_hydrolase_fold"/>
</dbReference>
<dbReference type="InterPro" id="IPR013094">
    <property type="entry name" value="AB_hydrolase_3"/>
</dbReference>
<organism evidence="2 3">
    <name type="scientific">Phlyctema vagabunda</name>
    <dbReference type="NCBI Taxonomy" id="108571"/>
    <lineage>
        <taxon>Eukaryota</taxon>
        <taxon>Fungi</taxon>
        <taxon>Dikarya</taxon>
        <taxon>Ascomycota</taxon>
        <taxon>Pezizomycotina</taxon>
        <taxon>Leotiomycetes</taxon>
        <taxon>Helotiales</taxon>
        <taxon>Dermateaceae</taxon>
        <taxon>Phlyctema</taxon>
    </lineage>
</organism>
<reference evidence="2 3" key="1">
    <citation type="submission" date="2024-06" db="EMBL/GenBank/DDBJ databases">
        <title>Complete genome of Phlyctema vagabunda strain 19-DSS-EL-015.</title>
        <authorList>
            <person name="Fiorenzani C."/>
        </authorList>
    </citation>
    <scope>NUCLEOTIDE SEQUENCE [LARGE SCALE GENOMIC DNA]</scope>
    <source>
        <strain evidence="2 3">19-DSS-EL-015</strain>
    </source>
</reference>
<accession>A0ABR4PQ57</accession>
<keyword evidence="3" id="KW-1185">Reference proteome</keyword>
<dbReference type="Gene3D" id="3.40.50.1820">
    <property type="entry name" value="alpha/beta hydrolase"/>
    <property type="match status" value="1"/>
</dbReference>
<feature type="domain" description="Alpha/beta hydrolase fold-3" evidence="1">
    <location>
        <begin position="91"/>
        <end position="314"/>
    </location>
</feature>
<dbReference type="SUPFAM" id="SSF53474">
    <property type="entry name" value="alpha/beta-Hydrolases"/>
    <property type="match status" value="1"/>
</dbReference>